<dbReference type="Proteomes" id="UP000005408">
    <property type="component" value="Unassembled WGS sequence"/>
</dbReference>
<feature type="compositionally biased region" description="Basic and acidic residues" evidence="2">
    <location>
        <begin position="11"/>
        <end position="20"/>
    </location>
</feature>
<dbReference type="EnsemblMetazoa" id="G1716.1">
    <property type="protein sequence ID" value="G1716.1:cds"/>
    <property type="gene ID" value="G1716"/>
</dbReference>
<reference evidence="3" key="1">
    <citation type="submission" date="2022-08" db="UniProtKB">
        <authorList>
            <consortium name="EnsemblMetazoa"/>
        </authorList>
    </citation>
    <scope>IDENTIFICATION</scope>
    <source>
        <strain evidence="3">05x7-T-G4-1.051#20</strain>
    </source>
</reference>
<keyword evidence="1" id="KW-0175">Coiled coil</keyword>
<dbReference type="OMA" id="RYRQKLY"/>
<accession>A0A8W8J5N4</accession>
<proteinExistence type="predicted"/>
<feature type="coiled-coil region" evidence="1">
    <location>
        <begin position="113"/>
        <end position="162"/>
    </location>
</feature>
<name>A0A8W8J5N4_MAGGI</name>
<protein>
    <submittedName>
        <fullName evidence="3">Uncharacterized protein</fullName>
    </submittedName>
</protein>
<evidence type="ECO:0000256" key="2">
    <source>
        <dbReference type="SAM" id="MobiDB-lite"/>
    </source>
</evidence>
<evidence type="ECO:0000256" key="1">
    <source>
        <dbReference type="SAM" id="Coils"/>
    </source>
</evidence>
<feature type="region of interest" description="Disordered" evidence="2">
    <location>
        <begin position="1"/>
        <end position="67"/>
    </location>
</feature>
<evidence type="ECO:0000313" key="3">
    <source>
        <dbReference type="EnsemblMetazoa" id="G1716.1:cds"/>
    </source>
</evidence>
<dbReference type="AlphaFoldDB" id="A0A8W8J5N4"/>
<dbReference type="OrthoDB" id="10392556at2759"/>
<evidence type="ECO:0000313" key="4">
    <source>
        <dbReference type="Proteomes" id="UP000005408"/>
    </source>
</evidence>
<sequence length="222" mass="26544">MKTPPPSGKIDVSHSSKENTKTVNSDVRPVSFYIPVNDLSVNQLSERKKNRTQSKDGENSEQMGDTCNYKLNHDEKMLQADILHQDQLNEKGEMSRKHQEKYEKAKSKREMIIENLRKKSEDKILRAEEKRKKRIAKQKEKLKAVEERLAKVRCRKETIDQNFREKTVTKLVEDEERLRTLQQSDLPLRAIFRREEILRYRQKLYEERQQCKERTVNKNQFL</sequence>
<keyword evidence="4" id="KW-1185">Reference proteome</keyword>
<organism evidence="3 4">
    <name type="scientific">Magallana gigas</name>
    <name type="common">Pacific oyster</name>
    <name type="synonym">Crassostrea gigas</name>
    <dbReference type="NCBI Taxonomy" id="29159"/>
    <lineage>
        <taxon>Eukaryota</taxon>
        <taxon>Metazoa</taxon>
        <taxon>Spiralia</taxon>
        <taxon>Lophotrochozoa</taxon>
        <taxon>Mollusca</taxon>
        <taxon>Bivalvia</taxon>
        <taxon>Autobranchia</taxon>
        <taxon>Pteriomorphia</taxon>
        <taxon>Ostreida</taxon>
        <taxon>Ostreoidea</taxon>
        <taxon>Ostreidae</taxon>
        <taxon>Magallana</taxon>
    </lineage>
</organism>